<name>A0AAD1HG77_9MYCO</name>
<dbReference type="AlphaFoldDB" id="A0AAD1HG77"/>
<dbReference type="InterPro" id="IPR045677">
    <property type="entry name" value="DUF6197"/>
</dbReference>
<organism evidence="1 2">
    <name type="scientific">Mycolicibacterium moriokaense</name>
    <dbReference type="NCBI Taxonomy" id="39691"/>
    <lineage>
        <taxon>Bacteria</taxon>
        <taxon>Bacillati</taxon>
        <taxon>Actinomycetota</taxon>
        <taxon>Actinomycetes</taxon>
        <taxon>Mycobacteriales</taxon>
        <taxon>Mycobacteriaceae</taxon>
        <taxon>Mycolicibacterium</taxon>
    </lineage>
</organism>
<dbReference type="EMBL" id="AP022560">
    <property type="protein sequence ID" value="BBX04089.1"/>
    <property type="molecule type" value="Genomic_DNA"/>
</dbReference>
<proteinExistence type="predicted"/>
<accession>A0AAD1HG77</accession>
<dbReference type="Pfam" id="PF19698">
    <property type="entry name" value="DUF6197"/>
    <property type="match status" value="1"/>
</dbReference>
<sequence>MTNMKSDREVIEAALALIEADNGWTQGTYWRDADGYELLPSVEVPGEWVRVRTEHVGEGGYRAHTDAGSTPCSFCLQGALRMAAGCWGFGQPTPGHEQVERLEGLLLQMANSVAAPGWISLPAFNDDARTTHADAILVLKHAAAHLEAQERQP</sequence>
<evidence type="ECO:0000313" key="1">
    <source>
        <dbReference type="EMBL" id="BBX04089.1"/>
    </source>
</evidence>
<evidence type="ECO:0000313" key="2">
    <source>
        <dbReference type="Proteomes" id="UP000466681"/>
    </source>
</evidence>
<gene>
    <name evidence="1" type="ORF">MMOR_50250</name>
</gene>
<protein>
    <submittedName>
        <fullName evidence="1">Uncharacterized protein</fullName>
    </submittedName>
</protein>
<keyword evidence="2" id="KW-1185">Reference proteome</keyword>
<dbReference type="RefSeq" id="WP_083156950.1">
    <property type="nucleotide sequence ID" value="NZ_AP022560.1"/>
</dbReference>
<dbReference type="Proteomes" id="UP000466681">
    <property type="component" value="Chromosome"/>
</dbReference>
<reference evidence="1 2" key="1">
    <citation type="journal article" date="2019" name="Emerg. Microbes Infect.">
        <title>Comprehensive subspecies identification of 175 nontuberculous mycobacteria species based on 7547 genomic profiles.</title>
        <authorList>
            <person name="Matsumoto Y."/>
            <person name="Kinjo T."/>
            <person name="Motooka D."/>
            <person name="Nabeya D."/>
            <person name="Jung N."/>
            <person name="Uechi K."/>
            <person name="Horii T."/>
            <person name="Iida T."/>
            <person name="Fujita J."/>
            <person name="Nakamura S."/>
        </authorList>
    </citation>
    <scope>NUCLEOTIDE SEQUENCE [LARGE SCALE GENOMIC DNA]</scope>
    <source>
        <strain evidence="1 2">JCM 6375</strain>
    </source>
</reference>
<dbReference type="KEGG" id="mmor:MMOR_50250"/>